<feature type="compositionally biased region" description="Basic residues" evidence="6">
    <location>
        <begin position="419"/>
        <end position="431"/>
    </location>
</feature>
<dbReference type="PROSITE" id="PS50089">
    <property type="entry name" value="ZF_RING_2"/>
    <property type="match status" value="1"/>
</dbReference>
<evidence type="ECO:0000256" key="3">
    <source>
        <dbReference type="ARBA" id="ARBA00022989"/>
    </source>
</evidence>
<dbReference type="SMART" id="SM00184">
    <property type="entry name" value="RING"/>
    <property type="match status" value="1"/>
</dbReference>
<dbReference type="InterPro" id="IPR046450">
    <property type="entry name" value="PA_dom_sf"/>
</dbReference>
<feature type="region of interest" description="Disordered" evidence="6">
    <location>
        <begin position="136"/>
        <end position="171"/>
    </location>
</feature>
<feature type="compositionally biased region" description="Low complexity" evidence="6">
    <location>
        <begin position="373"/>
        <end position="388"/>
    </location>
</feature>
<keyword evidence="4" id="KW-0472">Membrane</keyword>
<evidence type="ECO:0000259" key="8">
    <source>
        <dbReference type="PROSITE" id="PS50089"/>
    </source>
</evidence>
<comment type="subcellular location">
    <subcellularLocation>
        <location evidence="1">Membrane</location>
    </subcellularLocation>
</comment>
<evidence type="ECO:0000256" key="2">
    <source>
        <dbReference type="ARBA" id="ARBA00022692"/>
    </source>
</evidence>
<dbReference type="Proteomes" id="UP001182556">
    <property type="component" value="Unassembled WGS sequence"/>
</dbReference>
<dbReference type="InterPro" id="IPR051826">
    <property type="entry name" value="E3_ubiquitin-ligase_domain"/>
</dbReference>
<dbReference type="InterPro" id="IPR001841">
    <property type="entry name" value="Znf_RING"/>
</dbReference>
<dbReference type="PANTHER" id="PTHR22765">
    <property type="entry name" value="RING FINGER AND PROTEASE ASSOCIATED DOMAIN-CONTAINING"/>
    <property type="match status" value="1"/>
</dbReference>
<dbReference type="Pfam" id="PF02225">
    <property type="entry name" value="PA"/>
    <property type="match status" value="1"/>
</dbReference>
<evidence type="ECO:0000256" key="1">
    <source>
        <dbReference type="ARBA" id="ARBA00004370"/>
    </source>
</evidence>
<organism evidence="9 10">
    <name type="scientific">Papiliotrema laurentii</name>
    <name type="common">Cryptococcus laurentii</name>
    <dbReference type="NCBI Taxonomy" id="5418"/>
    <lineage>
        <taxon>Eukaryota</taxon>
        <taxon>Fungi</taxon>
        <taxon>Dikarya</taxon>
        <taxon>Basidiomycota</taxon>
        <taxon>Agaricomycotina</taxon>
        <taxon>Tremellomycetes</taxon>
        <taxon>Tremellales</taxon>
        <taxon>Rhynchogastremaceae</taxon>
        <taxon>Papiliotrema</taxon>
    </lineage>
</organism>
<evidence type="ECO:0000313" key="9">
    <source>
        <dbReference type="EMBL" id="KAK1923451.1"/>
    </source>
</evidence>
<evidence type="ECO:0000313" key="10">
    <source>
        <dbReference type="Proteomes" id="UP001182556"/>
    </source>
</evidence>
<dbReference type="SUPFAM" id="SSF57850">
    <property type="entry name" value="RING/U-box"/>
    <property type="match status" value="1"/>
</dbReference>
<evidence type="ECO:0000256" key="7">
    <source>
        <dbReference type="SAM" id="SignalP"/>
    </source>
</evidence>
<feature type="region of interest" description="Disordered" evidence="6">
    <location>
        <begin position="357"/>
        <end position="431"/>
    </location>
</feature>
<keyword evidence="7" id="KW-0732">Signal</keyword>
<name>A0AAD9D212_PAPLA</name>
<sequence>MKVARSASGPGSLALALLTLLTLESTAGLPWTPGWTAHDDWLGIFALNKDEIGLDALIDPPRLPGPPAEAVSEGGGWLSRWLSVGGEGSLTVFITNDTNVTLPHRPAAFPSQLFAPLALPVSGLLLPFSSFLNSSDPKGTSRSPSNPVDFVADATSGAQTTGTSAGSYGHSPEYGCIPPSLPPRYSIPPAPWKIALVERGQCDFASKVRAAQERGAAGVVVGDGKLRESETDEEGRKRESLITMFSPEDTEAIFIPSVFVSRASYLLLRDFLANGTVSEGYPGLWVEVGEGSDEGATLGSLLSFALLMPTLFLLTTVAAHRIRIARQREADRAPPLLVLSLPERIWSPDIVWEKDSDSETASIASSRSKRPSRQSSPRPASPTSAAPTTIPPPPPISPSEVTTPPAVQLDDQPCASGPSRKKRSKSGMSHGKKYFSKDECAICMDSFQRGEVVRILPCGHVFHKDECDEWLLKWRKLCPTCRADVTLPPGEVVQGTTITPVAPPVGENVVQPTWSARVFGKLQSGWNRVLGRGLRLEDGPGERTPLVETAPLLPATRDEV</sequence>
<protein>
    <recommendedName>
        <fullName evidence="8">RING-type domain-containing protein</fullName>
    </recommendedName>
</protein>
<dbReference type="GO" id="GO:0006511">
    <property type="term" value="P:ubiquitin-dependent protein catabolic process"/>
    <property type="evidence" value="ECO:0007669"/>
    <property type="project" value="TreeGrafter"/>
</dbReference>
<proteinExistence type="predicted"/>
<dbReference type="GO" id="GO:0061630">
    <property type="term" value="F:ubiquitin protein ligase activity"/>
    <property type="evidence" value="ECO:0007669"/>
    <property type="project" value="TreeGrafter"/>
</dbReference>
<dbReference type="InterPro" id="IPR003137">
    <property type="entry name" value="PA_domain"/>
</dbReference>
<evidence type="ECO:0000256" key="4">
    <source>
        <dbReference type="ARBA" id="ARBA00023136"/>
    </source>
</evidence>
<dbReference type="FunFam" id="3.30.40.10:FF:000388">
    <property type="entry name" value="Putative RING zinc finger domain superfamily protein"/>
    <property type="match status" value="1"/>
</dbReference>
<feature type="compositionally biased region" description="Low complexity" evidence="6">
    <location>
        <begin position="154"/>
        <end position="167"/>
    </location>
</feature>
<evidence type="ECO:0000256" key="6">
    <source>
        <dbReference type="SAM" id="MobiDB-lite"/>
    </source>
</evidence>
<dbReference type="Gene3D" id="3.30.40.10">
    <property type="entry name" value="Zinc/RING finger domain, C3HC4 (zinc finger)"/>
    <property type="match status" value="1"/>
</dbReference>
<feature type="domain" description="RING-type" evidence="8">
    <location>
        <begin position="440"/>
        <end position="482"/>
    </location>
</feature>
<feature type="signal peptide" evidence="7">
    <location>
        <begin position="1"/>
        <end position="28"/>
    </location>
</feature>
<dbReference type="EMBL" id="JAODAN010000006">
    <property type="protein sequence ID" value="KAK1923451.1"/>
    <property type="molecule type" value="Genomic_DNA"/>
</dbReference>
<dbReference type="AlphaFoldDB" id="A0AAD9D212"/>
<keyword evidence="3" id="KW-1133">Transmembrane helix</keyword>
<dbReference type="GO" id="GO:0016020">
    <property type="term" value="C:membrane"/>
    <property type="evidence" value="ECO:0007669"/>
    <property type="project" value="UniProtKB-SubCell"/>
</dbReference>
<keyword evidence="5" id="KW-0862">Zinc</keyword>
<dbReference type="SUPFAM" id="SSF52025">
    <property type="entry name" value="PA domain"/>
    <property type="match status" value="1"/>
</dbReference>
<dbReference type="PANTHER" id="PTHR22765:SF416">
    <property type="entry name" value="E3 UBIQUITIN-PROTEIN LIGASE GODZILLA"/>
    <property type="match status" value="1"/>
</dbReference>
<reference evidence="9" key="1">
    <citation type="submission" date="2023-02" db="EMBL/GenBank/DDBJ databases">
        <title>Identification and recombinant expression of a fungal hydrolase from Papiliotrema laurentii that hydrolyzes apple cutin and clears colloidal polyester polyurethane.</title>
        <authorList>
            <consortium name="DOE Joint Genome Institute"/>
            <person name="Roman V.A."/>
            <person name="Bojanowski C."/>
            <person name="Crable B.R."/>
            <person name="Wagner D.N."/>
            <person name="Hung C.S."/>
            <person name="Nadeau L.J."/>
            <person name="Schratz L."/>
            <person name="Haridas S."/>
            <person name="Pangilinan J."/>
            <person name="Lipzen A."/>
            <person name="Na H."/>
            <person name="Yan M."/>
            <person name="Ng V."/>
            <person name="Grigoriev I.V."/>
            <person name="Spatafora J.W."/>
            <person name="Barlow D."/>
            <person name="Biffinger J."/>
            <person name="Kelley-Loughnane N."/>
            <person name="Varaljay V.A."/>
            <person name="Crookes-Goodson W.J."/>
        </authorList>
    </citation>
    <scope>NUCLEOTIDE SEQUENCE</scope>
    <source>
        <strain evidence="9">5307AH</strain>
    </source>
</reference>
<dbReference type="GO" id="GO:0008270">
    <property type="term" value="F:zinc ion binding"/>
    <property type="evidence" value="ECO:0007669"/>
    <property type="project" value="UniProtKB-KW"/>
</dbReference>
<keyword evidence="5" id="KW-0479">Metal-binding</keyword>
<accession>A0AAD9D212</accession>
<keyword evidence="10" id="KW-1185">Reference proteome</keyword>
<dbReference type="Gene3D" id="3.50.30.30">
    <property type="match status" value="1"/>
</dbReference>
<keyword evidence="5" id="KW-0863">Zinc-finger</keyword>
<comment type="caution">
    <text evidence="9">The sequence shown here is derived from an EMBL/GenBank/DDBJ whole genome shotgun (WGS) entry which is preliminary data.</text>
</comment>
<keyword evidence="2" id="KW-0812">Transmembrane</keyword>
<dbReference type="GO" id="GO:0005737">
    <property type="term" value="C:cytoplasm"/>
    <property type="evidence" value="ECO:0007669"/>
    <property type="project" value="TreeGrafter"/>
</dbReference>
<dbReference type="CDD" id="cd16473">
    <property type="entry name" value="RING-H2_RNF103"/>
    <property type="match status" value="1"/>
</dbReference>
<dbReference type="Pfam" id="PF13639">
    <property type="entry name" value="zf-RING_2"/>
    <property type="match status" value="1"/>
</dbReference>
<evidence type="ECO:0000256" key="5">
    <source>
        <dbReference type="PROSITE-ProRule" id="PRU00175"/>
    </source>
</evidence>
<feature type="compositionally biased region" description="Polar residues" evidence="6">
    <location>
        <begin position="136"/>
        <end position="146"/>
    </location>
</feature>
<feature type="chain" id="PRO_5042239656" description="RING-type domain-containing protein" evidence="7">
    <location>
        <begin position="29"/>
        <end position="560"/>
    </location>
</feature>
<dbReference type="InterPro" id="IPR013083">
    <property type="entry name" value="Znf_RING/FYVE/PHD"/>
</dbReference>
<gene>
    <name evidence="9" type="ORF">DB88DRAFT_491301</name>
</gene>